<evidence type="ECO:0000313" key="1">
    <source>
        <dbReference type="EMBL" id="HIY67210.1"/>
    </source>
</evidence>
<dbReference type="AlphaFoldDB" id="A0A9D1YX46"/>
<reference evidence="1" key="1">
    <citation type="journal article" date="2021" name="PeerJ">
        <title>Extensive microbial diversity within the chicken gut microbiome revealed by metagenomics and culture.</title>
        <authorList>
            <person name="Gilroy R."/>
            <person name="Ravi A."/>
            <person name="Getino M."/>
            <person name="Pursley I."/>
            <person name="Horton D.L."/>
            <person name="Alikhan N.F."/>
            <person name="Baker D."/>
            <person name="Gharbi K."/>
            <person name="Hall N."/>
            <person name="Watson M."/>
            <person name="Adriaenssens E.M."/>
            <person name="Foster-Nyarko E."/>
            <person name="Jarju S."/>
            <person name="Secka A."/>
            <person name="Antonio M."/>
            <person name="Oren A."/>
            <person name="Chaudhuri R.R."/>
            <person name="La Ragione R."/>
            <person name="Hildebrand F."/>
            <person name="Pallen M.J."/>
        </authorList>
    </citation>
    <scope>NUCLEOTIDE SEQUENCE</scope>
    <source>
        <strain evidence="1">ChiGjej1B1-98</strain>
    </source>
</reference>
<proteinExistence type="predicted"/>
<comment type="caution">
    <text evidence="1">The sequence shown here is derived from an EMBL/GenBank/DDBJ whole genome shotgun (WGS) entry which is preliminary data.</text>
</comment>
<reference evidence="1" key="2">
    <citation type="submission" date="2021-04" db="EMBL/GenBank/DDBJ databases">
        <authorList>
            <person name="Gilroy R."/>
        </authorList>
    </citation>
    <scope>NUCLEOTIDE SEQUENCE</scope>
    <source>
        <strain evidence="1">ChiGjej1B1-98</strain>
    </source>
</reference>
<name>A0A9D1YX46_9MICO</name>
<dbReference type="EMBL" id="DXDC01000398">
    <property type="protein sequence ID" value="HIY67210.1"/>
    <property type="molecule type" value="Genomic_DNA"/>
</dbReference>
<dbReference type="Proteomes" id="UP000824005">
    <property type="component" value="Unassembled WGS sequence"/>
</dbReference>
<dbReference type="Pfam" id="PF06089">
    <property type="entry name" value="Asparaginase_II"/>
    <property type="match status" value="1"/>
</dbReference>
<dbReference type="PANTHER" id="PTHR42110">
    <property type="entry name" value="L-ASPARAGINASE, PUTATIVE (AFU_ORTHOLOGUE AFUA_3G11890)-RELATED"/>
    <property type="match status" value="1"/>
</dbReference>
<accession>A0A9D1YX46</accession>
<gene>
    <name evidence="1" type="ORF">H9830_13145</name>
</gene>
<dbReference type="PANTHER" id="PTHR42110:SF1">
    <property type="entry name" value="L-ASPARAGINASE, PUTATIVE (AFU_ORTHOLOGUE AFUA_3G11890)-RELATED"/>
    <property type="match status" value="1"/>
</dbReference>
<protein>
    <submittedName>
        <fullName evidence="1">Asparaginase</fullName>
    </submittedName>
</protein>
<sequence>MSRATTDFVIAIVDRAGFTESWHTGVAVLVDRDGEVLEQHGSVDAQHILPRSSLKPLYAASMLALGNELADDRHLALACASNGRLPMHVELAAEMAAALGVEETELLCPPMRPAAGGEAARLAHMCVGKHLLMAKTARQFEADLPYTDLAHPLQERLREDLERLTGVQTRASVADGCTAPVHSTSAAGFARAFRQLSVDAGDPLAAELLRAGAAMRRHPALVEAPGKPDTVVGQAFDCVAKFGAEGTLAITMPDGVTAVAHCFDGARRAATVAAVDMLARHGAIPDDTIERYANELELRHSGAVVRPVLEG</sequence>
<evidence type="ECO:0000313" key="2">
    <source>
        <dbReference type="Proteomes" id="UP000824005"/>
    </source>
</evidence>
<dbReference type="InterPro" id="IPR010349">
    <property type="entry name" value="Asparaginase_II"/>
</dbReference>
<organism evidence="1 2">
    <name type="scientific">Candidatus Agrococcus pullicola</name>
    <dbReference type="NCBI Taxonomy" id="2838429"/>
    <lineage>
        <taxon>Bacteria</taxon>
        <taxon>Bacillati</taxon>
        <taxon>Actinomycetota</taxon>
        <taxon>Actinomycetes</taxon>
        <taxon>Micrococcales</taxon>
        <taxon>Microbacteriaceae</taxon>
        <taxon>Agrococcus</taxon>
    </lineage>
</organism>